<keyword evidence="1" id="KW-1133">Transmembrane helix</keyword>
<sequence>MALPRFFALVVGLMAAFYFGFGIARYTLNPIGGAIMLLGAILLLAASVRKAVTRKQRYLVAGAWAAFSLLSLIALGIIVWFSGGSREKAMALLLFVTGLGFTARAFWQAGRKKRHKWDNYFDK</sequence>
<organism evidence="2 3">
    <name type="scientific">Edaphosphingomonas laterariae</name>
    <dbReference type="NCBI Taxonomy" id="861865"/>
    <lineage>
        <taxon>Bacteria</taxon>
        <taxon>Pseudomonadati</taxon>
        <taxon>Pseudomonadota</taxon>
        <taxon>Alphaproteobacteria</taxon>
        <taxon>Sphingomonadales</taxon>
        <taxon>Rhizorhabdaceae</taxon>
        <taxon>Edaphosphingomonas</taxon>
    </lineage>
</organism>
<dbReference type="EMBL" id="FZOS01000005">
    <property type="protein sequence ID" value="SNS38628.1"/>
    <property type="molecule type" value="Genomic_DNA"/>
</dbReference>
<name>A0A239E2W7_9SPHN</name>
<keyword evidence="1" id="KW-0472">Membrane</keyword>
<feature type="transmembrane region" description="Helical" evidence="1">
    <location>
        <begin position="58"/>
        <end position="83"/>
    </location>
</feature>
<feature type="transmembrane region" description="Helical" evidence="1">
    <location>
        <begin position="30"/>
        <end position="46"/>
    </location>
</feature>
<gene>
    <name evidence="2" type="ORF">SAMN06295912_105165</name>
</gene>
<reference evidence="3" key="1">
    <citation type="submission" date="2017-06" db="EMBL/GenBank/DDBJ databases">
        <authorList>
            <person name="Varghese N."/>
            <person name="Submissions S."/>
        </authorList>
    </citation>
    <scope>NUCLEOTIDE SEQUENCE [LARGE SCALE GENOMIC DNA]</scope>
    <source>
        <strain evidence="3">LNB2</strain>
    </source>
</reference>
<dbReference type="Proteomes" id="UP000198281">
    <property type="component" value="Unassembled WGS sequence"/>
</dbReference>
<dbReference type="RefSeq" id="WP_245842698.1">
    <property type="nucleotide sequence ID" value="NZ_FZOS01000005.1"/>
</dbReference>
<evidence type="ECO:0000313" key="3">
    <source>
        <dbReference type="Proteomes" id="UP000198281"/>
    </source>
</evidence>
<evidence type="ECO:0000313" key="2">
    <source>
        <dbReference type="EMBL" id="SNS38628.1"/>
    </source>
</evidence>
<feature type="transmembrane region" description="Helical" evidence="1">
    <location>
        <begin position="7"/>
        <end position="24"/>
    </location>
</feature>
<dbReference type="AlphaFoldDB" id="A0A239E2W7"/>
<accession>A0A239E2W7</accession>
<feature type="transmembrane region" description="Helical" evidence="1">
    <location>
        <begin position="89"/>
        <end position="107"/>
    </location>
</feature>
<keyword evidence="3" id="KW-1185">Reference proteome</keyword>
<proteinExistence type="predicted"/>
<keyword evidence="1" id="KW-0812">Transmembrane</keyword>
<protein>
    <submittedName>
        <fullName evidence="2">Uncharacterized protein</fullName>
    </submittedName>
</protein>
<evidence type="ECO:0000256" key="1">
    <source>
        <dbReference type="SAM" id="Phobius"/>
    </source>
</evidence>